<gene>
    <name evidence="3" type="ORF">CAUJ_LOCUS11427</name>
</gene>
<keyword evidence="4" id="KW-1185">Reference proteome</keyword>
<organism evidence="3 4">
    <name type="scientific">Caenorhabditis auriculariae</name>
    <dbReference type="NCBI Taxonomy" id="2777116"/>
    <lineage>
        <taxon>Eukaryota</taxon>
        <taxon>Metazoa</taxon>
        <taxon>Ecdysozoa</taxon>
        <taxon>Nematoda</taxon>
        <taxon>Chromadorea</taxon>
        <taxon>Rhabditida</taxon>
        <taxon>Rhabditina</taxon>
        <taxon>Rhabditomorpha</taxon>
        <taxon>Rhabditoidea</taxon>
        <taxon>Rhabditidae</taxon>
        <taxon>Peloderinae</taxon>
        <taxon>Caenorhabditis</taxon>
    </lineage>
</organism>
<feature type="transmembrane region" description="Helical" evidence="2">
    <location>
        <begin position="351"/>
        <end position="373"/>
    </location>
</feature>
<keyword evidence="2" id="KW-1133">Transmembrane helix</keyword>
<evidence type="ECO:0000256" key="2">
    <source>
        <dbReference type="SAM" id="Phobius"/>
    </source>
</evidence>
<dbReference type="AlphaFoldDB" id="A0A8S1HM97"/>
<accession>A0A8S1HM97</accession>
<evidence type="ECO:0000256" key="1">
    <source>
        <dbReference type="SAM" id="MobiDB-lite"/>
    </source>
</evidence>
<evidence type="ECO:0000313" key="3">
    <source>
        <dbReference type="EMBL" id="CAD6195508.1"/>
    </source>
</evidence>
<feature type="transmembrane region" description="Helical" evidence="2">
    <location>
        <begin position="645"/>
        <end position="672"/>
    </location>
</feature>
<reference evidence="3" key="1">
    <citation type="submission" date="2020-10" db="EMBL/GenBank/DDBJ databases">
        <authorList>
            <person name="Kikuchi T."/>
        </authorList>
    </citation>
    <scope>NUCLEOTIDE SEQUENCE</scope>
    <source>
        <strain evidence="3">NKZ352</strain>
    </source>
</reference>
<dbReference type="EMBL" id="CAJGYM010000056">
    <property type="protein sequence ID" value="CAD6195508.1"/>
    <property type="molecule type" value="Genomic_DNA"/>
</dbReference>
<feature type="transmembrane region" description="Helical" evidence="2">
    <location>
        <begin position="302"/>
        <end position="330"/>
    </location>
</feature>
<feature type="transmembrane region" description="Helical" evidence="2">
    <location>
        <begin position="693"/>
        <end position="720"/>
    </location>
</feature>
<keyword evidence="2" id="KW-0472">Membrane</keyword>
<proteinExistence type="predicted"/>
<sequence length="1238" mass="139537">MSYYDEKLIGKECEIPKKYRLVETTNAPEPSYDQLGSRIRNLIVEDVGWVSDNASDVSELLSSGSVEPFFLFSYPVVMVAYVFLLLLAIGMTIAFYFTPDKESLRESKKQTSDSSGKVAAAMIGLCLLLVLTGNGLFIFANLTLITTSTEVSSMMYDMEKGTENHLHGYLSNIVCVLDRPFQRVMNESTPELYNTKILEKNEAEIQPILESIIRLIKYDVLVRIHPLMSRFCGAFSYEIGGAIENLKTSKKQHEIGSSEKLLRNAQTAMAQFLENVEEKKNTSYEAGKDYDPTPEVLDLFKLLFYLLSIPFVVSSLVILALGFVTLFRFAKKLRGGKIDEKSHFIDSSGHVIWICGIILFLIAGFCCYTGGIAHDKSASILEHPAVSKTVFGEITKKGVYNLTNTATLYETLLDSFSFVNFTLTRNIDWKAFISSEVASIKNIKEKMVSENPELLKDLSAYRDLIEEIENSLELYPTENNAIRNKVLMEIKAYYAEIDEKNLGRLKNLAKKLGEKEDEKVQRLLKILSPRASVMARPFIFLFFAFALCAIAAPCMAFPAFTVTRFLFNDTGKTDRASASNIKLIEGECKIPKKYRLREKQITSGTSNRGFESYMSNLIVGDVDGVSDNARDVSEKLNSGSVKSSVLFSFPVVLVAFVFFLLLAIGMVVAHFFTPTKESLRKPKKQTSDSSGKVAAAMIGLCLLLVLTGNGLFVFANLTLINTSTEVSSMMYDMEKGMENYFYVYFSNVVCVLDEPLKRVMNEIIPELYNAQIVEKNRVEFQLVLNSSTNLEMSLYAFRNFTYAFQNGYCCEDFFKEIAEPLRKIQSGENQSLTNLGEKSERNAITVMTQFLEKVEKKKTSIEARKDYDPAPEVLNSFKLLFYLLSIPFVVSSLVILALGFVTLFRFAKKLRGGKIDEKSIFIGELESVWNDLKFHGTTFRCSAACVCEASFESRRQWTCFFWICGIILFLITGFCFLTSGIAYVKSVSFLEHPAVLKSLDFDFTDFGNKSIDSRTVLREIKKKGVFNLTNTETLYETLLDAFSLGNIMPSIFIVWKESLSYDVATIKNSTEKLASRKVVPPKELYKLEKSIADLKASLRLYPTEDNAIRNKVLMEMKAYYVKIDEKILTRLTNLAKKLGEEGDEKMQSLLKILPLRATEEIARPFNFLFFASVVCAIAATCMTFPAFTVTRFLFGGTSKTTDWTSVSGTQSKAEESPNYKTSSKNSSKLPMRMLFCVF</sequence>
<feature type="region of interest" description="Disordered" evidence="1">
    <location>
        <begin position="1203"/>
        <end position="1226"/>
    </location>
</feature>
<feature type="transmembrane region" description="Helical" evidence="2">
    <location>
        <begin position="879"/>
        <end position="904"/>
    </location>
</feature>
<dbReference type="Proteomes" id="UP000835052">
    <property type="component" value="Unassembled WGS sequence"/>
</dbReference>
<feature type="transmembrane region" description="Helical" evidence="2">
    <location>
        <begin position="118"/>
        <end position="145"/>
    </location>
</feature>
<protein>
    <submittedName>
        <fullName evidence="3">Uncharacterized protein</fullName>
    </submittedName>
</protein>
<feature type="transmembrane region" description="Helical" evidence="2">
    <location>
        <begin position="960"/>
        <end position="984"/>
    </location>
</feature>
<feature type="transmembrane region" description="Helical" evidence="2">
    <location>
        <begin position="538"/>
        <end position="560"/>
    </location>
</feature>
<feature type="transmembrane region" description="Helical" evidence="2">
    <location>
        <begin position="1167"/>
        <end position="1189"/>
    </location>
</feature>
<name>A0A8S1HM97_9PELO</name>
<feature type="transmembrane region" description="Helical" evidence="2">
    <location>
        <begin position="69"/>
        <end position="97"/>
    </location>
</feature>
<keyword evidence="2" id="KW-0812">Transmembrane</keyword>
<evidence type="ECO:0000313" key="4">
    <source>
        <dbReference type="Proteomes" id="UP000835052"/>
    </source>
</evidence>
<comment type="caution">
    <text evidence="3">The sequence shown here is derived from an EMBL/GenBank/DDBJ whole genome shotgun (WGS) entry which is preliminary data.</text>
</comment>